<evidence type="ECO:0000256" key="5">
    <source>
        <dbReference type="ARBA" id="ARBA00022737"/>
    </source>
</evidence>
<dbReference type="Gene3D" id="2.150.10.10">
    <property type="entry name" value="Serralysin-like metalloprotease, C-terminal"/>
    <property type="match status" value="6"/>
</dbReference>
<dbReference type="InterPro" id="IPR050557">
    <property type="entry name" value="RTX_toxin/Mannuronan_C5-epim"/>
</dbReference>
<evidence type="ECO:0000256" key="2">
    <source>
        <dbReference type="ARBA" id="ARBA00004613"/>
    </source>
</evidence>
<proteinExistence type="predicted"/>
<dbReference type="PROSITE" id="PS00330">
    <property type="entry name" value="HEMOLYSIN_CALCIUM"/>
    <property type="match status" value="9"/>
</dbReference>
<dbReference type="PANTHER" id="PTHR38340:SF1">
    <property type="entry name" value="S-LAYER PROTEIN"/>
    <property type="match status" value="1"/>
</dbReference>
<dbReference type="InterPro" id="IPR003995">
    <property type="entry name" value="RTX_toxin_determinant-A"/>
</dbReference>
<evidence type="ECO:0000256" key="9">
    <source>
        <dbReference type="SAM" id="MobiDB-lite"/>
    </source>
</evidence>
<dbReference type="Pfam" id="PF00353">
    <property type="entry name" value="HemolysinCabind"/>
    <property type="match status" value="11"/>
</dbReference>
<feature type="domain" description="Haemolysin-type calcium binding-related" evidence="10">
    <location>
        <begin position="210"/>
        <end position="249"/>
    </location>
</feature>
<feature type="compositionally biased region" description="Polar residues" evidence="9">
    <location>
        <begin position="1"/>
        <end position="10"/>
    </location>
</feature>
<evidence type="ECO:0000256" key="8">
    <source>
        <dbReference type="ARBA" id="ARBA00023136"/>
    </source>
</evidence>
<dbReference type="Pfam" id="PF06594">
    <property type="entry name" value="HCBP_related"/>
    <property type="match status" value="3"/>
</dbReference>
<dbReference type="SUPFAM" id="SSF82171">
    <property type="entry name" value="DPP6 N-terminal domain-like"/>
    <property type="match status" value="1"/>
</dbReference>
<dbReference type="InterPro" id="IPR018511">
    <property type="entry name" value="Hemolysin-typ_Ca-bd_CS"/>
</dbReference>
<dbReference type="Proteomes" id="UP001626593">
    <property type="component" value="Chromosome"/>
</dbReference>
<feature type="domain" description="Haemolysin-type calcium binding-related" evidence="10">
    <location>
        <begin position="396"/>
        <end position="435"/>
    </location>
</feature>
<keyword evidence="8" id="KW-0472">Membrane</keyword>
<dbReference type="InterPro" id="IPR001343">
    <property type="entry name" value="Hemolysn_Ca-bd"/>
</dbReference>
<dbReference type="InterPro" id="IPR011049">
    <property type="entry name" value="Serralysin-like_metalloprot_C"/>
</dbReference>
<evidence type="ECO:0000256" key="3">
    <source>
        <dbReference type="ARBA" id="ARBA00022525"/>
    </source>
</evidence>
<dbReference type="EMBL" id="CP141259">
    <property type="protein sequence ID" value="WRL44815.1"/>
    <property type="molecule type" value="Genomic_DNA"/>
</dbReference>
<dbReference type="PRINTS" id="PR01488">
    <property type="entry name" value="RTXTOXINA"/>
</dbReference>
<keyword evidence="6" id="KW-0106">Calcium</keyword>
<name>A0ABZ1AG11_AROEV</name>
<dbReference type="InterPro" id="IPR011042">
    <property type="entry name" value="6-blade_b-propeller_TolB-like"/>
</dbReference>
<evidence type="ECO:0000313" key="11">
    <source>
        <dbReference type="EMBL" id="WRL44815.1"/>
    </source>
</evidence>
<keyword evidence="7" id="KW-0843">Virulence</keyword>
<dbReference type="PRINTS" id="PR00313">
    <property type="entry name" value="CABNDNGRPT"/>
</dbReference>
<keyword evidence="4" id="KW-0800">Toxin</keyword>
<keyword evidence="5" id="KW-0677">Repeat</keyword>
<dbReference type="SUPFAM" id="SSF51120">
    <property type="entry name" value="beta-Roll"/>
    <property type="match status" value="6"/>
</dbReference>
<evidence type="ECO:0000259" key="10">
    <source>
        <dbReference type="Pfam" id="PF06594"/>
    </source>
</evidence>
<organism evidence="11 12">
    <name type="scientific">Aromatoleum evansii</name>
    <name type="common">Azoarcus evansii</name>
    <dbReference type="NCBI Taxonomy" id="59406"/>
    <lineage>
        <taxon>Bacteria</taxon>
        <taxon>Pseudomonadati</taxon>
        <taxon>Pseudomonadota</taxon>
        <taxon>Betaproteobacteria</taxon>
        <taxon>Rhodocyclales</taxon>
        <taxon>Rhodocyclaceae</taxon>
        <taxon>Aromatoleum</taxon>
    </lineage>
</organism>
<gene>
    <name evidence="11" type="ORF">U5817_16550</name>
</gene>
<dbReference type="Gene3D" id="2.120.10.60">
    <property type="entry name" value="Tricorn protease N-terminal domain"/>
    <property type="match status" value="1"/>
</dbReference>
<feature type="compositionally biased region" description="Low complexity" evidence="9">
    <location>
        <begin position="45"/>
        <end position="59"/>
    </location>
</feature>
<evidence type="ECO:0000256" key="4">
    <source>
        <dbReference type="ARBA" id="ARBA00022656"/>
    </source>
</evidence>
<evidence type="ECO:0000256" key="1">
    <source>
        <dbReference type="ARBA" id="ARBA00004370"/>
    </source>
</evidence>
<evidence type="ECO:0000313" key="12">
    <source>
        <dbReference type="Proteomes" id="UP001626593"/>
    </source>
</evidence>
<feature type="region of interest" description="Disordered" evidence="9">
    <location>
        <begin position="1"/>
        <end position="66"/>
    </location>
</feature>
<evidence type="ECO:0000256" key="6">
    <source>
        <dbReference type="ARBA" id="ARBA00022837"/>
    </source>
</evidence>
<dbReference type="InterPro" id="IPR010566">
    <property type="entry name" value="Haemolys_ca-bd"/>
</dbReference>
<dbReference type="PANTHER" id="PTHR38340">
    <property type="entry name" value="S-LAYER PROTEIN"/>
    <property type="match status" value="1"/>
</dbReference>
<feature type="domain" description="Haemolysin-type calcium binding-related" evidence="10">
    <location>
        <begin position="591"/>
        <end position="628"/>
    </location>
</feature>
<sequence length="1433" mass="146325">MATYTGTPQADSLKGGVGDDQLWGRDGNDTLDGGAGNDTLYGEMGNDTLRGGNGNDLLDGGSGADNMAGGTGNDTYVVDNAADVVTESLNQGTDTVLSSVSYALGANLENLSLTGAENLNATGNTAANVLTGNAGNNILDGKAGADQLDGGAGNDTLLGGTGNDTYLFGRGDGVDTISDSDTTAGNVDTIRFEAGITPQDVQLYRDSASNLYLVLGGTGDRVVVSGWFASVSNRVEQVQFADGTTWNADVLAAAAFAIEGSAFGEGLNGNGSANLILGRDGDDVLSGQDGNDLLLGEGGKDTLFGGAGNDAMEGGAGNDVLRGDWGADVLNGGQGDDFLGGDGGSDTYVFNRGDGQDTIYDFEDWRSTAVDTLAFGAGIKPGDVTLTRIGTEEGSLKLSINGSTDSITVANWFIGTEYRIEQVTFADGSVWDTATLAAAPWEVLTAPIVGTDNGEILHGRNGGDETLEARGGNDLVYGYAGNDVLRGEAGNDTLYGGAGNDAMEGGEGNDVLYGDYDAVAGADTLNGGLGNDTLAGGEGADTYLFNLGDGQDFIDDYADWRSTAVDTIAFGAGIDPADVTILRPATATNQLKLVINGTSDSITVHNWFLGLGNRIEQVTFADGTVWNTDFLAAAPIAIDGTEGNDTLQGDAANNLISGLGGDDALYGHGGADQLDGGAGNDTLDGGAGADTLKGGDGDDRYIVDNVGDVVIETVPVAAPGTTAPAIALISRDGTGDQLAATFEGRIGVSADGRYVVFGAQYAGSSGIVLKDTESGALSYIASGSEKSISADGRYVVFSSADSTLVAGDTNGTDDIFVKDTQTGQVVRVSTSVTGEEANSYSEYAQISADGKYVAFVSSASNLVAGDTNGEADVFRKNLETGEVVRLSDTPAGTDGNSYVGTVTAISDDGRFVTFESRSSNLVDGDTNNTSDVFLADAELDTVIRVSTTSSGAEGNDSSGYPEISADGRYVVFDSDAQLVEGDTPDTADIFRKDTVTGEVLRVSTSFDGSAHDYGNYIPDVSADGRFVVFQSSSTRLVAGDTNAAPDIFVKDMLTGELARVSVSATGEQANSWSNSPKISADGRFITFVSDASNLVEGDSNAGVDLFQVANPFLADIPESHDVVEASISYSLTDQVENLVLTGTASIDGTGNALDNEIVGNAAANTLLGAGGDDVLRGGAGNDLIVGADGVDILEGGSEQDILGGADNHDAMFGGTGSDHIYLYQGDVVAGGAGVDWVNFNEGADVALFNRGDGADMFVADGAAQDTLSLGTGISYSDLALRRDADNLILDVGAGESITLLDWYVPANLRSVANLQVIAEAMAGFDAAGADPLLDNKVEQFDFAGLATRFDQEMAANPALTSWNLSSALLEFHVSGSDTAAIGGDLAYQYGKNGTLAGIGVGAAQSVLGDAQFGVAAQTLQPLAQLQEGVVKLS</sequence>
<reference evidence="11 12" key="1">
    <citation type="submission" date="2023-12" db="EMBL/GenBank/DDBJ databases">
        <title>A. evansii MAY27, complete genome.</title>
        <authorList>
            <person name="Wang Y."/>
        </authorList>
    </citation>
    <scope>NUCLEOTIDE SEQUENCE [LARGE SCALE GENOMIC DNA]</scope>
    <source>
        <strain evidence="11 12">MAY27</strain>
    </source>
</reference>
<dbReference type="Gene3D" id="2.120.10.30">
    <property type="entry name" value="TolB, C-terminal domain"/>
    <property type="match status" value="1"/>
</dbReference>
<comment type="subcellular location">
    <subcellularLocation>
        <location evidence="1">Membrane</location>
    </subcellularLocation>
    <subcellularLocation>
        <location evidence="2">Secreted</location>
    </subcellularLocation>
</comment>
<dbReference type="RefSeq" id="WP_407278107.1">
    <property type="nucleotide sequence ID" value="NZ_CP141259.1"/>
</dbReference>
<keyword evidence="12" id="KW-1185">Reference proteome</keyword>
<keyword evidence="3" id="KW-0964">Secreted</keyword>
<protein>
    <submittedName>
        <fullName evidence="11">Calcium-binding protein</fullName>
    </submittedName>
</protein>
<accession>A0ABZ1AG11</accession>
<evidence type="ECO:0000256" key="7">
    <source>
        <dbReference type="ARBA" id="ARBA00023026"/>
    </source>
</evidence>